<feature type="compositionally biased region" description="Low complexity" evidence="3">
    <location>
        <begin position="727"/>
        <end position="740"/>
    </location>
</feature>
<evidence type="ECO:0008006" key="9">
    <source>
        <dbReference type="Google" id="ProtNLM"/>
    </source>
</evidence>
<keyword evidence="8" id="KW-1185">Reference proteome</keyword>
<dbReference type="Pfam" id="PF01488">
    <property type="entry name" value="Shikimate_DH"/>
    <property type="match status" value="1"/>
</dbReference>
<dbReference type="InterPro" id="IPR031322">
    <property type="entry name" value="Shikimate/glucono_kinase"/>
</dbReference>
<dbReference type="EMBL" id="CABFNP030001316">
    <property type="protein sequence ID" value="CAI6099394.1"/>
    <property type="molecule type" value="Genomic_DNA"/>
</dbReference>
<evidence type="ECO:0000259" key="6">
    <source>
        <dbReference type="Pfam" id="PF18317"/>
    </source>
</evidence>
<evidence type="ECO:0000256" key="2">
    <source>
        <dbReference type="ARBA" id="ARBA00009349"/>
    </source>
</evidence>
<dbReference type="Gene3D" id="3.40.50.300">
    <property type="entry name" value="P-loop containing nucleotide triphosphate hydrolases"/>
    <property type="match status" value="1"/>
</dbReference>
<feature type="domain" description="Shikimate dehydrogenase substrate binding N-terminal" evidence="5">
    <location>
        <begin position="537"/>
        <end position="617"/>
    </location>
</feature>
<accession>A0AA35QCE4</accession>
<dbReference type="Gene3D" id="3.20.20.70">
    <property type="entry name" value="Aldolase class I"/>
    <property type="match status" value="1"/>
</dbReference>
<evidence type="ECO:0000313" key="7">
    <source>
        <dbReference type="EMBL" id="CAI6099394.1"/>
    </source>
</evidence>
<protein>
    <recommendedName>
        <fullName evidence="9">Quinate repressor protein</fullName>
    </recommendedName>
</protein>
<dbReference type="InterPro" id="IPR006151">
    <property type="entry name" value="Shikm_DH/Glu-tRNA_Rdtase"/>
</dbReference>
<dbReference type="GO" id="GO:0009423">
    <property type="term" value="P:chorismate biosynthetic process"/>
    <property type="evidence" value="ECO:0007669"/>
    <property type="project" value="TreeGrafter"/>
</dbReference>
<dbReference type="PANTHER" id="PTHR21090:SF27">
    <property type="entry name" value="QUINATE REPRESSOR PROTEIN"/>
    <property type="match status" value="1"/>
</dbReference>
<dbReference type="CDD" id="cd01065">
    <property type="entry name" value="NAD_bind_Shikimate_DH"/>
    <property type="match status" value="1"/>
</dbReference>
<sequence>MTRAVHRSTSSDASSSRNGTPHKHESPVQVLPDAARSLTAMDSAVPGALALSSVPSASSLSRTATASAWDLDASILILGIRGTGKTSLALLAASCIGFRLVDADQHFYQATGLPRALYLSRHGFEAYRKHELQLMRTLLQENPTRSIIVCGPGSAEGTGQELLKDFRKRHPVIYILRDPEDIDQYLRTKDVAKIAKLSELASPSYRKLSNFEFYNLSERLESMNSLGAQFQHHPSLILKDVEQDFIRLIYSIRSQSSRPRVLQARHSLSFLPPESKPFTYALTIPIQIVSEIALELRRADLVVDAVELVIDLSVLLADGKAFNNSIATYLTKEYHTLRRNVRLPVIFHVCFSDSNVPGAIVPPPARHIETYAEVLDHGLRLAPDYLTIDLTYDDDSAQALIARKVGTKIIGHFLDPLPEPGAWDSASRFHLLEKANQWGCDLVRICQYSTSFEDNTARQRFLFQAERLGLSRMPLIAYNIGRYGRASSFVNSTLTPVTHALIQARQPSPPGIPMLTVQDAQNALYSSFTLDKLVFGIFGSAVSLAMSPPMHNAAFEFCGMPHRYQIYQSPTLDDLKPVCLDPNFGGASISSPFKREILSLLHYVSPEAEAIGAVNTVIPLRSKRLPSLIERNRAGPVVALFGDNTDWIGVHTCIRRNLSPINAANNRKTALILGAGGMAQAAVYAAIRLGVQTVLIYNRTLANSEKLVRHFDGRTFSIHNINLLQESPSSSPQSSGTSTPINPTTGPIRVHAIPSLDESMPSGINPPTIIVSCIPMDSKDGPVPPNNRLPEAWLMSATGGVVIELAYNPRETPLLSQVRTLRKKGWIAVEGLEVLPEQGIAQFELFTGRAAPQHLMREIVAQRIKEMVQGRT</sequence>
<dbReference type="InterPro" id="IPR001381">
    <property type="entry name" value="DHquinase_I"/>
</dbReference>
<evidence type="ECO:0000259" key="4">
    <source>
        <dbReference type="Pfam" id="PF01488"/>
    </source>
</evidence>
<dbReference type="Pfam" id="PF18317">
    <property type="entry name" value="SDH_C"/>
    <property type="match status" value="1"/>
</dbReference>
<dbReference type="Pfam" id="PF01487">
    <property type="entry name" value="DHquinase_I"/>
    <property type="match status" value="1"/>
</dbReference>
<dbReference type="Pfam" id="PF01202">
    <property type="entry name" value="SKI"/>
    <property type="match status" value="1"/>
</dbReference>
<comment type="caution">
    <text evidence="7">The sequence shown here is derived from an EMBL/GenBank/DDBJ whole genome shotgun (WGS) entry which is preliminary data.</text>
</comment>
<feature type="region of interest" description="Disordered" evidence="3">
    <location>
        <begin position="725"/>
        <end position="747"/>
    </location>
</feature>
<reference evidence="7" key="1">
    <citation type="submission" date="2023-01" db="EMBL/GenBank/DDBJ databases">
        <authorList>
            <person name="Piombo E."/>
        </authorList>
    </citation>
    <scope>NUCLEOTIDE SEQUENCE</scope>
</reference>
<dbReference type="SUPFAM" id="SSF51569">
    <property type="entry name" value="Aldolase"/>
    <property type="match status" value="1"/>
</dbReference>
<dbReference type="GO" id="GO:0004764">
    <property type="term" value="F:shikimate 3-dehydrogenase (NADP+) activity"/>
    <property type="evidence" value="ECO:0007669"/>
    <property type="project" value="InterPro"/>
</dbReference>
<name>A0AA35QCE4_9HYPO</name>
<comment type="similarity">
    <text evidence="1">In the 2nd section; belongs to the type-I 3-dehydroquinase family.</text>
</comment>
<dbReference type="Proteomes" id="UP001160390">
    <property type="component" value="Unassembled WGS sequence"/>
</dbReference>
<proteinExistence type="inferred from homology"/>
<evidence type="ECO:0000313" key="8">
    <source>
        <dbReference type="Proteomes" id="UP001160390"/>
    </source>
</evidence>
<dbReference type="GO" id="GO:0003855">
    <property type="term" value="F:3-dehydroquinate dehydratase activity"/>
    <property type="evidence" value="ECO:0007669"/>
    <property type="project" value="InterPro"/>
</dbReference>
<dbReference type="Gene3D" id="3.40.50.10860">
    <property type="entry name" value="Leucine Dehydrogenase, chain A, domain 1"/>
    <property type="match status" value="1"/>
</dbReference>
<gene>
    <name evidence="7" type="ORF">CCHLO57077_00009696</name>
</gene>
<feature type="domain" description="SDH C-terminal" evidence="6">
    <location>
        <begin position="831"/>
        <end position="860"/>
    </location>
</feature>
<dbReference type="SUPFAM" id="SSF53223">
    <property type="entry name" value="Aminoacid dehydrogenase-like, N-terminal domain"/>
    <property type="match status" value="1"/>
</dbReference>
<comment type="similarity">
    <text evidence="2">In the N-terminal section; belongs to the shikimate kinase family.</text>
</comment>
<evidence type="ECO:0000259" key="5">
    <source>
        <dbReference type="Pfam" id="PF08501"/>
    </source>
</evidence>
<dbReference type="InterPro" id="IPR036291">
    <property type="entry name" value="NAD(P)-bd_dom_sf"/>
</dbReference>
<dbReference type="AlphaFoldDB" id="A0AA35QCE4"/>
<dbReference type="GO" id="GO:0003866">
    <property type="term" value="F:3-phosphoshikimate 1-carboxyvinyltransferase activity"/>
    <property type="evidence" value="ECO:0007669"/>
    <property type="project" value="TreeGrafter"/>
</dbReference>
<dbReference type="Pfam" id="PF08501">
    <property type="entry name" value="Shikimate_dh_N"/>
    <property type="match status" value="1"/>
</dbReference>
<dbReference type="InterPro" id="IPR027417">
    <property type="entry name" value="P-loop_NTPase"/>
</dbReference>
<evidence type="ECO:0000256" key="3">
    <source>
        <dbReference type="SAM" id="MobiDB-lite"/>
    </source>
</evidence>
<dbReference type="InterPro" id="IPR013785">
    <property type="entry name" value="Aldolase_TIM"/>
</dbReference>
<dbReference type="SUPFAM" id="SSF51735">
    <property type="entry name" value="NAD(P)-binding Rossmann-fold domains"/>
    <property type="match status" value="1"/>
</dbReference>
<dbReference type="Gene3D" id="3.40.50.720">
    <property type="entry name" value="NAD(P)-binding Rossmann-like Domain"/>
    <property type="match status" value="1"/>
</dbReference>
<dbReference type="SUPFAM" id="SSF52540">
    <property type="entry name" value="P-loop containing nucleoside triphosphate hydrolases"/>
    <property type="match status" value="1"/>
</dbReference>
<dbReference type="InterPro" id="IPR046346">
    <property type="entry name" value="Aminoacid_DH-like_N_sf"/>
</dbReference>
<dbReference type="InterPro" id="IPR013708">
    <property type="entry name" value="Shikimate_DH-bd_N"/>
</dbReference>
<dbReference type="InterPro" id="IPR041121">
    <property type="entry name" value="SDH_C"/>
</dbReference>
<dbReference type="CDD" id="cd00502">
    <property type="entry name" value="DHQase_I"/>
    <property type="match status" value="1"/>
</dbReference>
<feature type="domain" description="Quinate/shikimate 5-dehydrogenase/glutamyl-tRNA reductase" evidence="4">
    <location>
        <begin position="666"/>
        <end position="725"/>
    </location>
</feature>
<evidence type="ECO:0000256" key="1">
    <source>
        <dbReference type="ARBA" id="ARBA00006477"/>
    </source>
</evidence>
<organism evidence="7 8">
    <name type="scientific">Clonostachys chloroleuca</name>
    <dbReference type="NCBI Taxonomy" id="1926264"/>
    <lineage>
        <taxon>Eukaryota</taxon>
        <taxon>Fungi</taxon>
        <taxon>Dikarya</taxon>
        <taxon>Ascomycota</taxon>
        <taxon>Pezizomycotina</taxon>
        <taxon>Sordariomycetes</taxon>
        <taxon>Hypocreomycetidae</taxon>
        <taxon>Hypocreales</taxon>
        <taxon>Bionectriaceae</taxon>
        <taxon>Clonostachys</taxon>
    </lineage>
</organism>
<feature type="region of interest" description="Disordered" evidence="3">
    <location>
        <begin position="1"/>
        <end position="28"/>
    </location>
</feature>
<dbReference type="PANTHER" id="PTHR21090">
    <property type="entry name" value="AROM/DEHYDROQUINATE SYNTHASE"/>
    <property type="match status" value="1"/>
</dbReference>